<gene>
    <name evidence="1" type="ORF">HAX54_048897</name>
</gene>
<dbReference type="PANTHER" id="PTHR36371:SF1">
    <property type="entry name" value="PROTEIN PLASTID TRANSCRIPTIONALLY ACTIVE 10"/>
    <property type="match status" value="1"/>
</dbReference>
<comment type="caution">
    <text evidence="1">The sequence shown here is derived from an EMBL/GenBank/DDBJ whole genome shotgun (WGS) entry which is preliminary data.</text>
</comment>
<feature type="non-terminal residue" evidence="1">
    <location>
        <position position="138"/>
    </location>
</feature>
<accession>A0ABS8WJV4</accession>
<dbReference type="EMBL" id="JACEIK010008164">
    <property type="protein sequence ID" value="MCE3051090.1"/>
    <property type="molecule type" value="Genomic_DNA"/>
</dbReference>
<proteinExistence type="predicted"/>
<keyword evidence="2" id="KW-1185">Reference proteome</keyword>
<dbReference type="InterPro" id="IPR044967">
    <property type="entry name" value="PTAC10"/>
</dbReference>
<feature type="non-terminal residue" evidence="1">
    <location>
        <position position="1"/>
    </location>
</feature>
<protein>
    <submittedName>
        <fullName evidence="1">Uncharacterized protein</fullName>
    </submittedName>
</protein>
<dbReference type="PANTHER" id="PTHR36371">
    <property type="entry name" value="PROTEIN PLASTID TRANSCRIPTIONALLY ACTIVE 10"/>
    <property type="match status" value="1"/>
</dbReference>
<reference evidence="1 2" key="1">
    <citation type="journal article" date="2021" name="BMC Genomics">
        <title>Datura genome reveals duplications of psychoactive alkaloid biosynthetic genes and high mutation rate following tissue culture.</title>
        <authorList>
            <person name="Rajewski A."/>
            <person name="Carter-House D."/>
            <person name="Stajich J."/>
            <person name="Litt A."/>
        </authorList>
    </citation>
    <scope>NUCLEOTIDE SEQUENCE [LARGE SCALE GENOMIC DNA]</scope>
    <source>
        <strain evidence="1">AR-01</strain>
    </source>
</reference>
<evidence type="ECO:0000313" key="2">
    <source>
        <dbReference type="Proteomes" id="UP000823775"/>
    </source>
</evidence>
<evidence type="ECO:0000313" key="1">
    <source>
        <dbReference type="EMBL" id="MCE3051090.1"/>
    </source>
</evidence>
<organism evidence="1 2">
    <name type="scientific">Datura stramonium</name>
    <name type="common">Jimsonweed</name>
    <name type="synonym">Common thornapple</name>
    <dbReference type="NCBI Taxonomy" id="4076"/>
    <lineage>
        <taxon>Eukaryota</taxon>
        <taxon>Viridiplantae</taxon>
        <taxon>Streptophyta</taxon>
        <taxon>Embryophyta</taxon>
        <taxon>Tracheophyta</taxon>
        <taxon>Spermatophyta</taxon>
        <taxon>Magnoliopsida</taxon>
        <taxon>eudicotyledons</taxon>
        <taxon>Gunneridae</taxon>
        <taxon>Pentapetalae</taxon>
        <taxon>asterids</taxon>
        <taxon>lamiids</taxon>
        <taxon>Solanales</taxon>
        <taxon>Solanaceae</taxon>
        <taxon>Solanoideae</taxon>
        <taxon>Datureae</taxon>
        <taxon>Datura</taxon>
    </lineage>
</organism>
<dbReference type="Proteomes" id="UP000823775">
    <property type="component" value="Unassembled WGS sequence"/>
</dbReference>
<sequence>ATSLGVELEPSLTELFKYRFEPIPSKLDFWAQREKLKKKKQLGARTGSSVAVLHGKKFSHLKLILPLNEGEEVGLQSLEAIETFRMLSPNYQKKKIEEIGITEDEYYAKQLEIKGEILEPLNTMRAGCWWDWPLRGWE</sequence>
<name>A0ABS8WJV4_DATST</name>